<dbReference type="PROSITE" id="PS50042">
    <property type="entry name" value="CNMP_BINDING_3"/>
    <property type="match status" value="1"/>
</dbReference>
<sequence length="241" mass="26731">MQRACRSCSLHELCLPLGVSDTDIDLLEKIVHRSRPLPRGKYLFREGDPFTSIFVARSGAVKSFTVGQDGSEQIIGFHLPGELLGLDGLTQGVHAASARTLETVSVCEVPFERLEETARQVPALQHQLLRLMSREITKREEQLLSLGKQAPERRLAVLLLSLSVRFSQRGYSATRFLLPMARIDIANFLGLAAETVSRLLRRLQDTQVLAIDGRAVDILNLPELRALAGAEPEEPAREACR</sequence>
<organism evidence="6 7">
    <name type="scientific">Immundisolibacter cernigliae</name>
    <dbReference type="NCBI Taxonomy" id="1810504"/>
    <lineage>
        <taxon>Bacteria</taxon>
        <taxon>Pseudomonadati</taxon>
        <taxon>Pseudomonadota</taxon>
        <taxon>Gammaproteobacteria</taxon>
        <taxon>Immundisolibacterales</taxon>
        <taxon>Immundisolibacteraceae</taxon>
        <taxon>Immundisolibacter</taxon>
    </lineage>
</organism>
<dbReference type="EMBL" id="CP014671">
    <property type="protein sequence ID" value="ANX05614.1"/>
    <property type="molecule type" value="Genomic_DNA"/>
</dbReference>
<evidence type="ECO:0000259" key="5">
    <source>
        <dbReference type="PROSITE" id="PS51063"/>
    </source>
</evidence>
<dbReference type="PRINTS" id="PR00034">
    <property type="entry name" value="HTHCRP"/>
</dbReference>
<keyword evidence="1" id="KW-0805">Transcription regulation</keyword>
<dbReference type="AlphaFoldDB" id="A0A1B1YXL4"/>
<dbReference type="PROSITE" id="PS51063">
    <property type="entry name" value="HTH_CRP_2"/>
    <property type="match status" value="1"/>
</dbReference>
<dbReference type="PANTHER" id="PTHR24567:SF75">
    <property type="entry name" value="FUMARATE AND NITRATE REDUCTION REGULATORY PROTEIN"/>
    <property type="match status" value="1"/>
</dbReference>
<dbReference type="InterPro" id="IPR036388">
    <property type="entry name" value="WH-like_DNA-bd_sf"/>
</dbReference>
<gene>
    <name evidence="6" type="ORF">PG2T_11055</name>
</gene>
<name>A0A1B1YXL4_9GAMM</name>
<dbReference type="Pfam" id="PF13545">
    <property type="entry name" value="HTH_Crp_2"/>
    <property type="match status" value="1"/>
</dbReference>
<proteinExistence type="predicted"/>
<dbReference type="Gene3D" id="1.10.10.10">
    <property type="entry name" value="Winged helix-like DNA-binding domain superfamily/Winged helix DNA-binding domain"/>
    <property type="match status" value="1"/>
</dbReference>
<dbReference type="InParanoid" id="A0A1B1YXL4"/>
<dbReference type="Gene3D" id="2.60.120.10">
    <property type="entry name" value="Jelly Rolls"/>
    <property type="match status" value="1"/>
</dbReference>
<dbReference type="InterPro" id="IPR018490">
    <property type="entry name" value="cNMP-bd_dom_sf"/>
</dbReference>
<evidence type="ECO:0000313" key="6">
    <source>
        <dbReference type="EMBL" id="ANX05614.1"/>
    </source>
</evidence>
<dbReference type="OrthoDB" id="7643467at2"/>
<protein>
    <submittedName>
        <fullName evidence="6">Transcriptional regulator</fullName>
    </submittedName>
</protein>
<dbReference type="NCBIfam" id="NF008365">
    <property type="entry name" value="PRK11161.1"/>
    <property type="match status" value="1"/>
</dbReference>
<dbReference type="PROSITE" id="PS00042">
    <property type="entry name" value="HTH_CRP_1"/>
    <property type="match status" value="1"/>
</dbReference>
<evidence type="ECO:0000313" key="7">
    <source>
        <dbReference type="Proteomes" id="UP000092952"/>
    </source>
</evidence>
<dbReference type="InterPro" id="IPR012318">
    <property type="entry name" value="HTH_CRP"/>
</dbReference>
<evidence type="ECO:0000256" key="2">
    <source>
        <dbReference type="ARBA" id="ARBA00023125"/>
    </source>
</evidence>
<keyword evidence="3" id="KW-0804">Transcription</keyword>
<dbReference type="InterPro" id="IPR000595">
    <property type="entry name" value="cNMP-bd_dom"/>
</dbReference>
<dbReference type="SMART" id="SM00100">
    <property type="entry name" value="cNMP"/>
    <property type="match status" value="1"/>
</dbReference>
<feature type="domain" description="HTH crp-type" evidence="5">
    <location>
        <begin position="149"/>
        <end position="222"/>
    </location>
</feature>
<dbReference type="PANTHER" id="PTHR24567">
    <property type="entry name" value="CRP FAMILY TRANSCRIPTIONAL REGULATORY PROTEIN"/>
    <property type="match status" value="1"/>
</dbReference>
<dbReference type="SMART" id="SM00419">
    <property type="entry name" value="HTH_CRP"/>
    <property type="match status" value="1"/>
</dbReference>
<dbReference type="GO" id="GO:0003677">
    <property type="term" value="F:DNA binding"/>
    <property type="evidence" value="ECO:0007669"/>
    <property type="project" value="UniProtKB-KW"/>
</dbReference>
<accession>A0A1B1YXL4</accession>
<dbReference type="FunFam" id="1.10.10.10:FF:000028">
    <property type="entry name" value="Fumarate/nitrate reduction transcriptional regulator Fnr"/>
    <property type="match status" value="1"/>
</dbReference>
<dbReference type="InterPro" id="IPR014710">
    <property type="entry name" value="RmlC-like_jellyroll"/>
</dbReference>
<dbReference type="Proteomes" id="UP000092952">
    <property type="component" value="Chromosome"/>
</dbReference>
<dbReference type="KEGG" id="gbi:PG2T_11055"/>
<keyword evidence="7" id="KW-1185">Reference proteome</keyword>
<dbReference type="CDD" id="cd00038">
    <property type="entry name" value="CAP_ED"/>
    <property type="match status" value="1"/>
</dbReference>
<dbReference type="InterPro" id="IPR036390">
    <property type="entry name" value="WH_DNA-bd_sf"/>
</dbReference>
<dbReference type="InterPro" id="IPR018335">
    <property type="entry name" value="Tscrpt_reg_HTH_Crp-type_CS"/>
</dbReference>
<evidence type="ECO:0000256" key="3">
    <source>
        <dbReference type="ARBA" id="ARBA00023163"/>
    </source>
</evidence>
<dbReference type="GO" id="GO:0005829">
    <property type="term" value="C:cytosol"/>
    <property type="evidence" value="ECO:0007669"/>
    <property type="project" value="TreeGrafter"/>
</dbReference>
<dbReference type="InterPro" id="IPR050397">
    <property type="entry name" value="Env_Response_Regulators"/>
</dbReference>
<dbReference type="FunCoup" id="A0A1B1YXL4">
    <property type="interactions" value="257"/>
</dbReference>
<reference evidence="7" key="1">
    <citation type="submission" date="2016-03" db="EMBL/GenBank/DDBJ databases">
        <title>Complete genome sequence of Solimmundus cernigliae, representing a novel lineage of polycyclic aromatic hydrocarbon degraders within the Gammaproteobacteria.</title>
        <authorList>
            <person name="Singleton D.R."/>
            <person name="Dickey A.N."/>
            <person name="Scholl E.H."/>
            <person name="Wright F.A."/>
            <person name="Aitken M.D."/>
        </authorList>
    </citation>
    <scope>NUCLEOTIDE SEQUENCE [LARGE SCALE GENOMIC DNA]</scope>
    <source>
        <strain evidence="7">TR3.2</strain>
    </source>
</reference>
<evidence type="ECO:0000256" key="1">
    <source>
        <dbReference type="ARBA" id="ARBA00023015"/>
    </source>
</evidence>
<dbReference type="Pfam" id="PF00027">
    <property type="entry name" value="cNMP_binding"/>
    <property type="match status" value="1"/>
</dbReference>
<keyword evidence="2" id="KW-0238">DNA-binding</keyword>
<feature type="domain" description="Cyclic nucleotide-binding" evidence="4">
    <location>
        <begin position="24"/>
        <end position="109"/>
    </location>
</feature>
<dbReference type="SUPFAM" id="SSF46785">
    <property type="entry name" value="Winged helix' DNA-binding domain"/>
    <property type="match status" value="1"/>
</dbReference>
<dbReference type="SUPFAM" id="SSF51206">
    <property type="entry name" value="cAMP-binding domain-like"/>
    <property type="match status" value="1"/>
</dbReference>
<evidence type="ECO:0000259" key="4">
    <source>
        <dbReference type="PROSITE" id="PS50042"/>
    </source>
</evidence>
<dbReference type="STRING" id="1810504.PG2T_11055"/>
<dbReference type="GO" id="GO:0003700">
    <property type="term" value="F:DNA-binding transcription factor activity"/>
    <property type="evidence" value="ECO:0007669"/>
    <property type="project" value="InterPro"/>
</dbReference>